<dbReference type="EMBL" id="UOFM01000204">
    <property type="protein sequence ID" value="VAW77000.1"/>
    <property type="molecule type" value="Genomic_DNA"/>
</dbReference>
<proteinExistence type="predicted"/>
<gene>
    <name evidence="2" type="ORF">MNBD_GAMMA14-852</name>
</gene>
<evidence type="ECO:0000256" key="1">
    <source>
        <dbReference type="SAM" id="Phobius"/>
    </source>
</evidence>
<evidence type="ECO:0000313" key="2">
    <source>
        <dbReference type="EMBL" id="VAW77000.1"/>
    </source>
</evidence>
<keyword evidence="1" id="KW-0812">Transmembrane</keyword>
<feature type="transmembrane region" description="Helical" evidence="1">
    <location>
        <begin position="38"/>
        <end position="56"/>
    </location>
</feature>
<sequence>MLLVWASIIFSIYTIPWSRLFANHEWIVSLFLIDDWSWFAMMVPITFWYWISLKWLDRNAAWTS</sequence>
<name>A0A3B0YJU5_9ZZZZ</name>
<dbReference type="AlphaFoldDB" id="A0A3B0YJU5"/>
<protein>
    <submittedName>
        <fullName evidence="2">Uncharacterized protein</fullName>
    </submittedName>
</protein>
<accession>A0A3B0YJU5</accession>
<keyword evidence="1" id="KW-0472">Membrane</keyword>
<reference evidence="2" key="1">
    <citation type="submission" date="2018-06" db="EMBL/GenBank/DDBJ databases">
        <authorList>
            <person name="Zhirakovskaya E."/>
        </authorList>
    </citation>
    <scope>NUCLEOTIDE SEQUENCE</scope>
</reference>
<organism evidence="2">
    <name type="scientific">hydrothermal vent metagenome</name>
    <dbReference type="NCBI Taxonomy" id="652676"/>
    <lineage>
        <taxon>unclassified sequences</taxon>
        <taxon>metagenomes</taxon>
        <taxon>ecological metagenomes</taxon>
    </lineage>
</organism>
<keyword evidence="1" id="KW-1133">Transmembrane helix</keyword>